<dbReference type="Gene3D" id="3.90.260.10">
    <property type="entry name" value="Transglutaminase-like"/>
    <property type="match status" value="1"/>
</dbReference>
<keyword evidence="10" id="KW-1185">Reference proteome</keyword>
<feature type="region of interest" description="Disordered" evidence="6">
    <location>
        <begin position="61"/>
        <end position="173"/>
    </location>
</feature>
<dbReference type="Gene3D" id="3.30.70.2460">
    <property type="entry name" value="Rad4, beta-hairpin domain BHD3"/>
    <property type="match status" value="1"/>
</dbReference>
<evidence type="ECO:0000256" key="1">
    <source>
        <dbReference type="ARBA" id="ARBA00004123"/>
    </source>
</evidence>
<evidence type="ECO:0000256" key="3">
    <source>
        <dbReference type="ARBA" id="ARBA00022763"/>
    </source>
</evidence>
<keyword evidence="4" id="KW-0234">DNA repair</keyword>
<reference evidence="9" key="1">
    <citation type="submission" date="2023-06" db="EMBL/GenBank/DDBJ databases">
        <title>Survivors Of The Sea: Transcriptome response of Skeletonema marinoi to long-term dormancy.</title>
        <authorList>
            <person name="Pinder M.I.M."/>
            <person name="Kourtchenko O."/>
            <person name="Robertson E.K."/>
            <person name="Larsson T."/>
            <person name="Maumus F."/>
            <person name="Osuna-Cruz C.M."/>
            <person name="Vancaester E."/>
            <person name="Stenow R."/>
            <person name="Vandepoele K."/>
            <person name="Ploug H."/>
            <person name="Bruchert V."/>
            <person name="Godhe A."/>
            <person name="Topel M."/>
        </authorList>
    </citation>
    <scope>NUCLEOTIDE SEQUENCE</scope>
    <source>
        <strain evidence="9">R05AC</strain>
    </source>
</reference>
<feature type="compositionally biased region" description="Polar residues" evidence="6">
    <location>
        <begin position="643"/>
        <end position="652"/>
    </location>
</feature>
<dbReference type="InterPro" id="IPR042488">
    <property type="entry name" value="Rad4_BHD3_sf"/>
</dbReference>
<keyword evidence="5" id="KW-0539">Nucleus</keyword>
<feature type="region of interest" description="Disordered" evidence="6">
    <location>
        <begin position="641"/>
        <end position="670"/>
    </location>
</feature>
<evidence type="ECO:0000256" key="6">
    <source>
        <dbReference type="SAM" id="MobiDB-lite"/>
    </source>
</evidence>
<proteinExistence type="inferred from homology"/>
<comment type="caution">
    <text evidence="9">The sequence shown here is derived from an EMBL/GenBank/DDBJ whole genome shotgun (WGS) entry which is preliminary data.</text>
</comment>
<dbReference type="GO" id="GO:0005737">
    <property type="term" value="C:cytoplasm"/>
    <property type="evidence" value="ECO:0007669"/>
    <property type="project" value="TreeGrafter"/>
</dbReference>
<name>A0AAD8XY58_9STRA</name>
<dbReference type="Pfam" id="PF10405">
    <property type="entry name" value="BHD_3"/>
    <property type="match status" value="1"/>
</dbReference>
<keyword evidence="3" id="KW-0227">DNA damage</keyword>
<feature type="compositionally biased region" description="Acidic residues" evidence="6">
    <location>
        <begin position="92"/>
        <end position="120"/>
    </location>
</feature>
<dbReference type="AlphaFoldDB" id="A0AAD8XY58"/>
<dbReference type="InterPro" id="IPR018328">
    <property type="entry name" value="Rad4_beta-hairpin_dom3"/>
</dbReference>
<feature type="compositionally biased region" description="Basic and acidic residues" evidence="6">
    <location>
        <begin position="148"/>
        <end position="166"/>
    </location>
</feature>
<dbReference type="GO" id="GO:0003697">
    <property type="term" value="F:single-stranded DNA binding"/>
    <property type="evidence" value="ECO:0007669"/>
    <property type="project" value="TreeGrafter"/>
</dbReference>
<evidence type="ECO:0000256" key="5">
    <source>
        <dbReference type="ARBA" id="ARBA00023242"/>
    </source>
</evidence>
<dbReference type="Proteomes" id="UP001224775">
    <property type="component" value="Unassembled WGS sequence"/>
</dbReference>
<dbReference type="SMART" id="SM01030">
    <property type="entry name" value="BHD_1"/>
    <property type="match status" value="1"/>
</dbReference>
<feature type="region of interest" description="Disordered" evidence="6">
    <location>
        <begin position="280"/>
        <end position="317"/>
    </location>
</feature>
<evidence type="ECO:0000313" key="10">
    <source>
        <dbReference type="Proteomes" id="UP001224775"/>
    </source>
</evidence>
<dbReference type="PANTHER" id="PTHR12135:SF0">
    <property type="entry name" value="DNA REPAIR PROTEIN COMPLEMENTING XP-C CELLS"/>
    <property type="match status" value="1"/>
</dbReference>
<feature type="compositionally biased region" description="Basic residues" evidence="6">
    <location>
        <begin position="436"/>
        <end position="445"/>
    </location>
</feature>
<sequence length="976" mass="110269">MPAQFSPFYFWMDHDDIRYMLFRYSVSKQGKMSFNFSDIEEEEEEEFDLEQFDETGLLAQASGEKREAAAAAATTKSVSEDADQTNTAAFDNDADESDGGDWDNVDWEDAEDVEEDDDSESSPSFPQEGITIHIGRRVGKSNNPDDNDVQREEKKNEEVADKEQPAKKKPHKATVRVLRNVSFETQQLVLNIRRSHLLSCMINSQKCSLLCSGGGSASVQDETMELLNTALSLIPQEFHTDPTTNTPTSFIIPTASTVNQFSRWFFQFVYHAGQRRRRAIGRNAAQGARTPSSRKRKRSNEVVNSRMDQSQQTPNTSTLLQRLRHLSPCYDEEPQLFLEQEGVDPIDAVESITSQEKVMLFLVMVRSMGWRARYVTTLPAIPLKLTVDHPLFKESSPPTASLDMKPSASELRDSSGVLQNMIRLMREGNAVATNGKNKRKKRPKQQKASASKHQGDMIDLVSNGDEEDGKSNKKENIPIDKGLSWIEVLRCKDEKGGGKSTPTKQAAQWMSILPEQESIDEPKLVENILAWMDNEAANASKSSEQVKTKGKKGKLKLDRRSAHQTPKKSPVSYVLAVEHLSTHTSDAGNAQGVRFTDVTRRYASMWSRTLSLRGASSKDIKERRGQCVDEWFKSSLKRLNNHFRPTTHSNDSPTKRESKKSPVRSVTKVKGSNGKMVEVLELESSDDEDKKPAAKRADEFDDHAIDEKEELEDNTAQEVIPKSKAAFKSNPFYVIPSVLNSKEVLHPDARKRICGVFKGELVYRRSDVSTALKAKQWLYEGRKVKDSELQKAVKKVKARKKPKKQGFQALESYGITESAQDEAIALLDEKKDASEDDNMDNLYGIWQTDSWTPPYVSPSDPIPTNEFKNVEKDLLNPGLTHMEQPRLAGIARKLGIPYAPCMLGFERHGGRGTPLIRGIVVHDHNVGLIREASIEWESHVVEKERSERRKQVLRKWKRLVVGLLTKERLEREYGDR</sequence>
<dbReference type="GO" id="GO:0006289">
    <property type="term" value="P:nucleotide-excision repair"/>
    <property type="evidence" value="ECO:0007669"/>
    <property type="project" value="InterPro"/>
</dbReference>
<accession>A0AAD8XY58</accession>
<gene>
    <name evidence="9" type="ORF">QTG54_013563</name>
</gene>
<dbReference type="PANTHER" id="PTHR12135">
    <property type="entry name" value="DNA REPAIR PROTEIN XP-C / RAD4"/>
    <property type="match status" value="1"/>
</dbReference>
<dbReference type="Gene3D" id="2.20.20.110">
    <property type="entry name" value="Rad4, beta-hairpin domain BHD1"/>
    <property type="match status" value="1"/>
</dbReference>
<dbReference type="Pfam" id="PF10404">
    <property type="entry name" value="BHD_2"/>
    <property type="match status" value="1"/>
</dbReference>
<organism evidence="9 10">
    <name type="scientific">Skeletonema marinoi</name>
    <dbReference type="NCBI Taxonomy" id="267567"/>
    <lineage>
        <taxon>Eukaryota</taxon>
        <taxon>Sar</taxon>
        <taxon>Stramenopiles</taxon>
        <taxon>Ochrophyta</taxon>
        <taxon>Bacillariophyta</taxon>
        <taxon>Coscinodiscophyceae</taxon>
        <taxon>Thalassiosirophycidae</taxon>
        <taxon>Thalassiosirales</taxon>
        <taxon>Skeletonemataceae</taxon>
        <taxon>Skeletonema</taxon>
        <taxon>Skeletonema marinoi-dohrnii complex</taxon>
    </lineage>
</organism>
<dbReference type="InterPro" id="IPR036985">
    <property type="entry name" value="Transglutaminase-like_sf"/>
</dbReference>
<dbReference type="GO" id="GO:0071942">
    <property type="term" value="C:XPC complex"/>
    <property type="evidence" value="ECO:0007669"/>
    <property type="project" value="TreeGrafter"/>
</dbReference>
<comment type="subcellular location">
    <subcellularLocation>
        <location evidence="1">Nucleus</location>
    </subcellularLocation>
</comment>
<evidence type="ECO:0000259" key="7">
    <source>
        <dbReference type="SMART" id="SM01030"/>
    </source>
</evidence>
<dbReference type="InterPro" id="IPR018327">
    <property type="entry name" value="BHD_2"/>
</dbReference>
<protein>
    <submittedName>
        <fullName evidence="9">DNA repair protein Rad4 family protein</fullName>
    </submittedName>
</protein>
<feature type="region of interest" description="Disordered" evidence="6">
    <location>
        <begin position="538"/>
        <end position="570"/>
    </location>
</feature>
<dbReference type="EMBL" id="JATAAI010000032">
    <property type="protein sequence ID" value="KAK1735857.1"/>
    <property type="molecule type" value="Genomic_DNA"/>
</dbReference>
<dbReference type="GO" id="GO:0006298">
    <property type="term" value="P:mismatch repair"/>
    <property type="evidence" value="ECO:0007669"/>
    <property type="project" value="TreeGrafter"/>
</dbReference>
<dbReference type="Pfam" id="PF10403">
    <property type="entry name" value="BHD_1"/>
    <property type="match status" value="1"/>
</dbReference>
<dbReference type="InterPro" id="IPR018326">
    <property type="entry name" value="Rad4_beta-hairpin_dom1"/>
</dbReference>
<evidence type="ECO:0000256" key="4">
    <source>
        <dbReference type="ARBA" id="ARBA00023204"/>
    </source>
</evidence>
<feature type="domain" description="Rad4 beta-hairpin" evidence="7">
    <location>
        <begin position="716"/>
        <end position="769"/>
    </location>
</feature>
<evidence type="ECO:0000259" key="8">
    <source>
        <dbReference type="SMART" id="SM01032"/>
    </source>
</evidence>
<feature type="region of interest" description="Disordered" evidence="6">
    <location>
        <begin position="428"/>
        <end position="476"/>
    </location>
</feature>
<dbReference type="InterPro" id="IPR004583">
    <property type="entry name" value="DNA_repair_Rad4"/>
</dbReference>
<comment type="similarity">
    <text evidence="2">Belongs to the XPC family.</text>
</comment>
<evidence type="ECO:0000313" key="9">
    <source>
        <dbReference type="EMBL" id="KAK1735857.1"/>
    </source>
</evidence>
<dbReference type="SMART" id="SM01032">
    <property type="entry name" value="BHD_3"/>
    <property type="match status" value="1"/>
</dbReference>
<evidence type="ECO:0000256" key="2">
    <source>
        <dbReference type="ARBA" id="ARBA00009525"/>
    </source>
</evidence>
<dbReference type="GO" id="GO:0000111">
    <property type="term" value="C:nucleotide-excision repair factor 2 complex"/>
    <property type="evidence" value="ECO:0007669"/>
    <property type="project" value="TreeGrafter"/>
</dbReference>
<feature type="compositionally biased region" description="Polar residues" evidence="6">
    <location>
        <begin position="301"/>
        <end position="317"/>
    </location>
</feature>
<feature type="domain" description="Rad4 beta-hairpin" evidence="8">
    <location>
        <begin position="862"/>
        <end position="933"/>
    </location>
</feature>
<dbReference type="GO" id="GO:0003684">
    <property type="term" value="F:damaged DNA binding"/>
    <property type="evidence" value="ECO:0007669"/>
    <property type="project" value="InterPro"/>
</dbReference>